<protein>
    <submittedName>
        <fullName evidence="2">HET-domain-containing protein</fullName>
    </submittedName>
</protein>
<feature type="domain" description="Heterokaryon incompatibility" evidence="1">
    <location>
        <begin position="295"/>
        <end position="454"/>
    </location>
</feature>
<gene>
    <name evidence="2" type="ORF">NA56DRAFT_690474</name>
</gene>
<dbReference type="OrthoDB" id="3562837at2759"/>
<dbReference type="EMBL" id="KZ613489">
    <property type="protein sequence ID" value="PMD19493.1"/>
    <property type="molecule type" value="Genomic_DNA"/>
</dbReference>
<sequence>MSNLMTEAGKVDLDVSILDRPRGVHISSLVSLRIMTRDATEARTYLHPLLRSQRRLGPRPWRGERTGGNLEIHPGQLCQYCGNLNLLDLWAGGESDHSFDDDKTLENRQGHHRTPQCLEESAIRCPLCRLFYRELSDLLIRWDRLVQVASPQPVAPNWGKSRFKIWAWNGNYHNYNDTHLGLRYLVLQWCGGGPDVRAQILLTARAGTAFAERGHIISDASAPIIDGIGSPRSWDIILMHWKECMKKHVNCHYDVPGWESNEIVSPRLVPLPTRVIVVDADNPRLLETKGALGVYAALSHSWGDIHTIRTTRRNFEDHKQHIPLSPIFGTFIDAIATCSVLKIPYLWIDSLCIIQYDETDPLSTRDDSQREIQQMGKIYAQAAWTIAATGASDDPTMGLFRGERHRLRQLVEIPLKYSASDKPGEFIYASIKPKMLAEEISDSRLYTRGWVLQERVLSPRYLHFGREQWFWQCRESTVAESDGIAVVINSPVNAFGADLGMVQAMRGSSDEFSFWWAQIVETYTQLDFSYVNDRFDGLRGLMDKLKKETGRQHAWGSWTESLHLQLMWYPFPEDDEDKMRNAKIGTGSENSLPPARRPRTWSWLSCQYPVEFLVQTSTDTTRKIGYPGGTRQHAMFRSGFQNIKEKLTTPGEGRAAHSASPPSAPRDLWDEDLILEGLLRPVLISPTKSASNLTMHLRKKHLKGRIGPIAALMAKVSYTVYDYHLHVEHSQPCTEIPETDVGNATIDDLPSFLRFTSFAQDGEKGLPSDATWPMTIMCFLVSINMVKKDSQLLPAGQGKGTGTETNDRYVSSNVLLLQRIRKDEQKVNMYRRVGIGKVDGKHTGFWDNIERSTILLV</sequence>
<reference evidence="2 3" key="1">
    <citation type="submission" date="2016-05" db="EMBL/GenBank/DDBJ databases">
        <title>A degradative enzymes factory behind the ericoid mycorrhizal symbiosis.</title>
        <authorList>
            <consortium name="DOE Joint Genome Institute"/>
            <person name="Martino E."/>
            <person name="Morin E."/>
            <person name="Grelet G."/>
            <person name="Kuo A."/>
            <person name="Kohler A."/>
            <person name="Daghino S."/>
            <person name="Barry K."/>
            <person name="Choi C."/>
            <person name="Cichocki N."/>
            <person name="Clum A."/>
            <person name="Copeland A."/>
            <person name="Hainaut M."/>
            <person name="Haridas S."/>
            <person name="Labutti K."/>
            <person name="Lindquist E."/>
            <person name="Lipzen A."/>
            <person name="Khouja H.-R."/>
            <person name="Murat C."/>
            <person name="Ohm R."/>
            <person name="Olson A."/>
            <person name="Spatafora J."/>
            <person name="Veneault-Fourrey C."/>
            <person name="Henrissat B."/>
            <person name="Grigoriev I."/>
            <person name="Martin F."/>
            <person name="Perotto S."/>
        </authorList>
    </citation>
    <scope>NUCLEOTIDE SEQUENCE [LARGE SCALE GENOMIC DNA]</scope>
    <source>
        <strain evidence="2 3">UAMH 7357</strain>
    </source>
</reference>
<name>A0A2J6PZP0_9HELO</name>
<dbReference type="Pfam" id="PF06985">
    <property type="entry name" value="HET"/>
    <property type="match status" value="1"/>
</dbReference>
<dbReference type="AlphaFoldDB" id="A0A2J6PZP0"/>
<evidence type="ECO:0000313" key="3">
    <source>
        <dbReference type="Proteomes" id="UP000235672"/>
    </source>
</evidence>
<dbReference type="PANTHER" id="PTHR33112:SF16">
    <property type="entry name" value="HETEROKARYON INCOMPATIBILITY DOMAIN-CONTAINING PROTEIN"/>
    <property type="match status" value="1"/>
</dbReference>
<proteinExistence type="predicted"/>
<evidence type="ECO:0000313" key="2">
    <source>
        <dbReference type="EMBL" id="PMD19493.1"/>
    </source>
</evidence>
<accession>A0A2J6PZP0</accession>
<dbReference type="InterPro" id="IPR010730">
    <property type="entry name" value="HET"/>
</dbReference>
<dbReference type="PANTHER" id="PTHR33112">
    <property type="entry name" value="DOMAIN PROTEIN, PUTATIVE-RELATED"/>
    <property type="match status" value="1"/>
</dbReference>
<keyword evidence="3" id="KW-1185">Reference proteome</keyword>
<organism evidence="2 3">
    <name type="scientific">Hyaloscypha hepaticicola</name>
    <dbReference type="NCBI Taxonomy" id="2082293"/>
    <lineage>
        <taxon>Eukaryota</taxon>
        <taxon>Fungi</taxon>
        <taxon>Dikarya</taxon>
        <taxon>Ascomycota</taxon>
        <taxon>Pezizomycotina</taxon>
        <taxon>Leotiomycetes</taxon>
        <taxon>Helotiales</taxon>
        <taxon>Hyaloscyphaceae</taxon>
        <taxon>Hyaloscypha</taxon>
    </lineage>
</organism>
<dbReference type="Proteomes" id="UP000235672">
    <property type="component" value="Unassembled WGS sequence"/>
</dbReference>
<evidence type="ECO:0000259" key="1">
    <source>
        <dbReference type="Pfam" id="PF06985"/>
    </source>
</evidence>